<dbReference type="GeneID" id="85164977"/>
<gene>
    <name evidence="1" type="ORF">BSCA_1871</name>
</gene>
<dbReference type="eggNOG" id="ENOG5031T9T">
    <property type="taxonomic scope" value="Bacteria"/>
</dbReference>
<dbReference type="EMBL" id="JGZO01000031">
    <property type="protein sequence ID" value="KFI90260.1"/>
    <property type="molecule type" value="Genomic_DNA"/>
</dbReference>
<accession>A0A087D410</accession>
<keyword evidence="2" id="KW-1185">Reference proteome</keyword>
<reference evidence="1 2" key="1">
    <citation type="submission" date="2014-03" db="EMBL/GenBank/DDBJ databases">
        <title>Genomics of Bifidobacteria.</title>
        <authorList>
            <person name="Ventura M."/>
            <person name="Milani C."/>
            <person name="Lugli G.A."/>
        </authorList>
    </citation>
    <scope>NUCLEOTIDE SEQUENCE [LARGE SCALE GENOMIC DNA]</scope>
    <source>
        <strain evidence="1 2">LMG 21589</strain>
    </source>
</reference>
<dbReference type="STRING" id="158787.BSCA_1871"/>
<proteinExistence type="predicted"/>
<organism evidence="1 2">
    <name type="scientific">Bifidobacterium scardovii</name>
    <dbReference type="NCBI Taxonomy" id="158787"/>
    <lineage>
        <taxon>Bacteria</taxon>
        <taxon>Bacillati</taxon>
        <taxon>Actinomycetota</taxon>
        <taxon>Actinomycetes</taxon>
        <taxon>Bifidobacteriales</taxon>
        <taxon>Bifidobacteriaceae</taxon>
        <taxon>Bifidobacterium</taxon>
    </lineage>
</organism>
<comment type="caution">
    <text evidence="1">The sequence shown here is derived from an EMBL/GenBank/DDBJ whole genome shotgun (WGS) entry which is preliminary data.</text>
</comment>
<protein>
    <submittedName>
        <fullName evidence="1">Uncharacterized protein</fullName>
    </submittedName>
</protein>
<evidence type="ECO:0000313" key="2">
    <source>
        <dbReference type="Proteomes" id="UP000029033"/>
    </source>
</evidence>
<evidence type="ECO:0000313" key="1">
    <source>
        <dbReference type="EMBL" id="KFI90260.1"/>
    </source>
</evidence>
<sequence>MAKKVRVVLNRKEFDRQILHELPAPILDDVQKQMEGMAQVDPAIKVYRNDDRERGNVVATAPAKVEQAHGVLNQMLGMVVV</sequence>
<dbReference type="OrthoDB" id="3233927at2"/>
<dbReference type="RefSeq" id="WP_033519561.1">
    <property type="nucleotide sequence ID" value="NZ_CAUPKV010000018.1"/>
</dbReference>
<name>A0A087D410_9BIFI</name>
<dbReference type="Proteomes" id="UP000029033">
    <property type="component" value="Unassembled WGS sequence"/>
</dbReference>
<dbReference type="AlphaFoldDB" id="A0A087D410"/>